<dbReference type="Pfam" id="PF05699">
    <property type="entry name" value="Dimer_Tnp_hAT"/>
    <property type="match status" value="1"/>
</dbReference>
<evidence type="ECO:0000256" key="4">
    <source>
        <dbReference type="ARBA" id="ARBA00022833"/>
    </source>
</evidence>
<keyword evidence="2" id="KW-0479">Metal-binding</keyword>
<evidence type="ECO:0000256" key="2">
    <source>
        <dbReference type="ARBA" id="ARBA00022723"/>
    </source>
</evidence>
<dbReference type="Proteomes" id="UP001163105">
    <property type="component" value="Unassembled WGS sequence"/>
</dbReference>
<dbReference type="PANTHER" id="PTHR46481">
    <property type="entry name" value="ZINC FINGER BED DOMAIN-CONTAINING PROTEIN 4"/>
    <property type="match status" value="1"/>
</dbReference>
<reference evidence="8" key="1">
    <citation type="submission" date="2023-01" db="EMBL/GenBank/DDBJ databases">
        <title>The growth and conidiation of Purpureocillium lavendulum are regulated by nitrogen source and histone H3K14 acetylation.</title>
        <authorList>
            <person name="Tang P."/>
            <person name="Han J."/>
            <person name="Zhang C."/>
            <person name="Tang P."/>
            <person name="Qi F."/>
            <person name="Zhang K."/>
            <person name="Liang L."/>
        </authorList>
    </citation>
    <scope>NUCLEOTIDE SEQUENCE</scope>
    <source>
        <strain evidence="8">YMF1.00683</strain>
    </source>
</reference>
<sequence>MRHQISAHANPDNPNPKSILANFIRETDWSGKLLEVTLMFLILYGVTLRIQIEFRHGGGQDWEVIELFAEILGYYEATIKMLEGDGQIRKRKRGWTGSYGNIWDVVQGFEFLLEQLERFKEIAKEFPDPEHFRININLGWQKLNEFYETLSDTPIYYTGPALHPAYRWKWFERNWADRPEWVDEAKKIVHDVWRFEYRGDTLPGEESEEPSAAEPAFKHRKSSDNPFQDYLRRNRYTAPDTGRDGLTPGEDEYLHWITHCETGDSSVDDPLTYWHDRRFKYPNLSRMALDFLTIQPMSAECERLFSAAGRMVSPLRHQLEAQIVGMCQVLRSWLRAGIIHDLDPLFISVIEERTDVELAQMSDQQLEGWATKWLTPVANVYEELEANGKY</sequence>
<comment type="subcellular location">
    <subcellularLocation>
        <location evidence="1">Nucleus</location>
    </subcellularLocation>
</comment>
<dbReference type="InterPro" id="IPR008906">
    <property type="entry name" value="HATC_C_dom"/>
</dbReference>
<dbReference type="GO" id="GO:0046983">
    <property type="term" value="F:protein dimerization activity"/>
    <property type="evidence" value="ECO:0007669"/>
    <property type="project" value="InterPro"/>
</dbReference>
<protein>
    <recommendedName>
        <fullName evidence="7">HAT C-terminal dimerisation domain-containing protein</fullName>
    </recommendedName>
</protein>
<proteinExistence type="predicted"/>
<name>A0AB34FB96_9HYPO</name>
<evidence type="ECO:0000313" key="9">
    <source>
        <dbReference type="Proteomes" id="UP001163105"/>
    </source>
</evidence>
<comment type="caution">
    <text evidence="8">The sequence shown here is derived from an EMBL/GenBank/DDBJ whole genome shotgun (WGS) entry which is preliminary data.</text>
</comment>
<keyword evidence="3" id="KW-0863">Zinc-finger</keyword>
<gene>
    <name evidence="8" type="ORF">O9K51_11332</name>
</gene>
<keyword evidence="5" id="KW-0539">Nucleus</keyword>
<evidence type="ECO:0000256" key="5">
    <source>
        <dbReference type="ARBA" id="ARBA00023242"/>
    </source>
</evidence>
<accession>A0AB34FB96</accession>
<evidence type="ECO:0000313" key="8">
    <source>
        <dbReference type="EMBL" id="KAJ6436107.1"/>
    </source>
</evidence>
<dbReference type="GO" id="GO:0005634">
    <property type="term" value="C:nucleus"/>
    <property type="evidence" value="ECO:0007669"/>
    <property type="project" value="UniProtKB-SubCell"/>
</dbReference>
<evidence type="ECO:0000259" key="7">
    <source>
        <dbReference type="Pfam" id="PF05699"/>
    </source>
</evidence>
<keyword evidence="4" id="KW-0862">Zinc</keyword>
<dbReference type="EMBL" id="JAQHRD010000030">
    <property type="protein sequence ID" value="KAJ6436107.1"/>
    <property type="molecule type" value="Genomic_DNA"/>
</dbReference>
<dbReference type="GO" id="GO:0008270">
    <property type="term" value="F:zinc ion binding"/>
    <property type="evidence" value="ECO:0007669"/>
    <property type="project" value="UniProtKB-KW"/>
</dbReference>
<feature type="domain" description="HAT C-terminal dimerisation" evidence="7">
    <location>
        <begin position="269"/>
        <end position="334"/>
    </location>
</feature>
<dbReference type="SUPFAM" id="SSF53098">
    <property type="entry name" value="Ribonuclease H-like"/>
    <property type="match status" value="1"/>
</dbReference>
<evidence type="ECO:0000256" key="6">
    <source>
        <dbReference type="SAM" id="MobiDB-lite"/>
    </source>
</evidence>
<evidence type="ECO:0000256" key="3">
    <source>
        <dbReference type="ARBA" id="ARBA00022771"/>
    </source>
</evidence>
<organism evidence="8 9">
    <name type="scientific">Purpureocillium lavendulum</name>
    <dbReference type="NCBI Taxonomy" id="1247861"/>
    <lineage>
        <taxon>Eukaryota</taxon>
        <taxon>Fungi</taxon>
        <taxon>Dikarya</taxon>
        <taxon>Ascomycota</taxon>
        <taxon>Pezizomycotina</taxon>
        <taxon>Sordariomycetes</taxon>
        <taxon>Hypocreomycetidae</taxon>
        <taxon>Hypocreales</taxon>
        <taxon>Ophiocordycipitaceae</taxon>
        <taxon>Purpureocillium</taxon>
    </lineage>
</organism>
<dbReference type="InterPro" id="IPR012337">
    <property type="entry name" value="RNaseH-like_sf"/>
</dbReference>
<feature type="region of interest" description="Disordered" evidence="6">
    <location>
        <begin position="202"/>
        <end position="227"/>
    </location>
</feature>
<dbReference type="PANTHER" id="PTHR46481:SF10">
    <property type="entry name" value="ZINC FINGER BED DOMAIN-CONTAINING PROTEIN 39"/>
    <property type="match status" value="1"/>
</dbReference>
<keyword evidence="9" id="KW-1185">Reference proteome</keyword>
<dbReference type="AlphaFoldDB" id="A0AB34FB96"/>
<evidence type="ECO:0000256" key="1">
    <source>
        <dbReference type="ARBA" id="ARBA00004123"/>
    </source>
</evidence>
<dbReference type="InterPro" id="IPR052035">
    <property type="entry name" value="ZnF_BED_domain_contain"/>
</dbReference>